<reference evidence="3" key="1">
    <citation type="submission" date="2025-08" db="UniProtKB">
        <authorList>
            <consortium name="RefSeq"/>
        </authorList>
    </citation>
    <scope>IDENTIFICATION</scope>
    <source>
        <strain evidence="3">J_2021</strain>
        <tissue evidence="3">Erythrocytes</tissue>
    </source>
</reference>
<protein>
    <submittedName>
        <fullName evidence="3">Uncharacterized protein LOC108705880</fullName>
    </submittedName>
</protein>
<gene>
    <name evidence="3" type="primary">LOC108705880</name>
</gene>
<proteinExistence type="predicted"/>
<feature type="compositionally biased region" description="Basic and acidic residues" evidence="1">
    <location>
        <begin position="193"/>
        <end position="214"/>
    </location>
</feature>
<name>A0A8J1MLL8_XENLA</name>
<sequence>MKMLVKNLNVIHYEQLKAGADSQKSLHFFINFLESNGCLICDKPVEAEDHIDNPVPDGEENEEDHYEDDMDIEDPLLMLSTSASKMSSKKIMKEAGIHKKHSTDSPLLQAFRGYLEKKYAKSGTKHELDNVSRWLHFVNPNEALVSCIHNIGGVKKFISYKSPQTFNCWKRIHLFGPIKSFSKSMTEVQKSTFNKEKSVGREGEHPTHQNKPSEKELSYKYIEDKFPVGPDTNGPTLKQCQAFSELHGRYCYNRWRRQQKQIHMDVIIAH</sequence>
<feature type="region of interest" description="Disordered" evidence="1">
    <location>
        <begin position="192"/>
        <end position="214"/>
    </location>
</feature>
<accession>A0A8J1MLL8</accession>
<dbReference type="RefSeq" id="XP_041441930.1">
    <property type="nucleotide sequence ID" value="XM_041585996.1"/>
</dbReference>
<dbReference type="Proteomes" id="UP000186698">
    <property type="component" value="Chromosome 3L"/>
</dbReference>
<dbReference type="AlphaFoldDB" id="A0A8J1MLL8"/>
<evidence type="ECO:0000313" key="2">
    <source>
        <dbReference type="Proteomes" id="UP000186698"/>
    </source>
</evidence>
<evidence type="ECO:0000313" key="3">
    <source>
        <dbReference type="RefSeq" id="XP_041441930.1"/>
    </source>
</evidence>
<dbReference type="PANTHER" id="PTHR47306">
    <property type="entry name" value="SI:CH211-178J18.4-RELATED"/>
    <property type="match status" value="1"/>
</dbReference>
<dbReference type="OrthoDB" id="9920283at2759"/>
<keyword evidence="2" id="KW-1185">Reference proteome</keyword>
<evidence type="ECO:0000256" key="1">
    <source>
        <dbReference type="SAM" id="MobiDB-lite"/>
    </source>
</evidence>
<dbReference type="GeneID" id="108705880"/>
<organism evidence="2 3">
    <name type="scientific">Xenopus laevis</name>
    <name type="common">African clawed frog</name>
    <dbReference type="NCBI Taxonomy" id="8355"/>
    <lineage>
        <taxon>Eukaryota</taxon>
        <taxon>Metazoa</taxon>
        <taxon>Chordata</taxon>
        <taxon>Craniata</taxon>
        <taxon>Vertebrata</taxon>
        <taxon>Euteleostomi</taxon>
        <taxon>Amphibia</taxon>
        <taxon>Batrachia</taxon>
        <taxon>Anura</taxon>
        <taxon>Pipoidea</taxon>
        <taxon>Pipidae</taxon>
        <taxon>Xenopodinae</taxon>
        <taxon>Xenopus</taxon>
        <taxon>Xenopus</taxon>
    </lineage>
</organism>
<dbReference type="PANTHER" id="PTHR47306:SF2">
    <property type="entry name" value="CORE-BINDING (CB) DOMAIN-CONTAINING PROTEIN"/>
    <property type="match status" value="1"/>
</dbReference>
<dbReference type="KEGG" id="xla:108705880"/>